<dbReference type="Pfam" id="PF09524">
    <property type="entry name" value="Phg_2220_C"/>
    <property type="match status" value="1"/>
</dbReference>
<dbReference type="InterPro" id="IPR011741">
    <property type="entry name" value="Phg_2220_C"/>
</dbReference>
<protein>
    <recommendedName>
        <fullName evidence="1">Phage conserved hypothetical protein C-terminal domain-containing protein</fullName>
    </recommendedName>
</protein>
<evidence type="ECO:0000259" key="1">
    <source>
        <dbReference type="Pfam" id="PF09524"/>
    </source>
</evidence>
<evidence type="ECO:0000313" key="2">
    <source>
        <dbReference type="EMBL" id="DAD80721.1"/>
    </source>
</evidence>
<sequence length="264" mass="31477">MSRLLINEPPLQVLPSLAKEIGLNEAIMLQQMHYWLLKSANEFTGVKWFYKTLEEWQIEFPFWSAMTIRRTLGSLEKQKIIKIGNFNKKKFDKTKWYTIDYQRVNRRCVQNEQTMCSDCTDGCVQFEQTYTREYTESTTENNNVSEEKPSKVVWTDETRHIIDYLNKRAGKKYSVKTKKTAQLIHKLLDNGFTVEDFERVIDIKCKQWLNNEKMNQYLRPRTLFSEKFEDYLNEAPARVQKASSGQSVEDKMRDIYGQNWQGWQ</sequence>
<proteinExistence type="predicted"/>
<dbReference type="EMBL" id="BK014887">
    <property type="protein sequence ID" value="DAD80721.1"/>
    <property type="molecule type" value="Genomic_DNA"/>
</dbReference>
<organism evidence="2">
    <name type="scientific">Siphoviridae sp. ctet217</name>
    <dbReference type="NCBI Taxonomy" id="2826409"/>
    <lineage>
        <taxon>Viruses</taxon>
        <taxon>Duplodnaviria</taxon>
        <taxon>Heunggongvirae</taxon>
        <taxon>Uroviricota</taxon>
        <taxon>Caudoviricetes</taxon>
    </lineage>
</organism>
<name>A0A8S5MEG0_9CAUD</name>
<dbReference type="NCBIfam" id="TIGR02220">
    <property type="entry name" value="phg_TIGR02220"/>
    <property type="match status" value="1"/>
</dbReference>
<reference evidence="2" key="1">
    <citation type="journal article" date="2021" name="Proc. Natl. Acad. Sci. U.S.A.">
        <title>A Catalog of Tens of Thousands of Viruses from Human Metagenomes Reveals Hidden Associations with Chronic Diseases.</title>
        <authorList>
            <person name="Tisza M.J."/>
            <person name="Buck C.B."/>
        </authorList>
    </citation>
    <scope>NUCLEOTIDE SEQUENCE</scope>
    <source>
        <strain evidence="2">Ctet217</strain>
    </source>
</reference>
<accession>A0A8S5MEG0</accession>
<feature type="domain" description="Phage conserved hypothetical protein C-terminal" evidence="1">
    <location>
        <begin position="161"/>
        <end position="233"/>
    </location>
</feature>